<evidence type="ECO:0000256" key="1">
    <source>
        <dbReference type="SAM" id="MobiDB-lite"/>
    </source>
</evidence>
<keyword evidence="2" id="KW-0472">Membrane</keyword>
<name>A0A0N4Y9G9_NIPBR</name>
<reference evidence="5" key="1">
    <citation type="submission" date="2017-02" db="UniProtKB">
        <authorList>
            <consortium name="WormBaseParasite"/>
        </authorList>
    </citation>
    <scope>IDENTIFICATION</scope>
</reference>
<reference evidence="3 4" key="2">
    <citation type="submission" date="2018-11" db="EMBL/GenBank/DDBJ databases">
        <authorList>
            <consortium name="Pathogen Informatics"/>
        </authorList>
    </citation>
    <scope>NUCLEOTIDE SEQUENCE [LARGE SCALE GENOMIC DNA]</scope>
</reference>
<feature type="transmembrane region" description="Helical" evidence="2">
    <location>
        <begin position="168"/>
        <end position="188"/>
    </location>
</feature>
<keyword evidence="2" id="KW-0812">Transmembrane</keyword>
<gene>
    <name evidence="3" type="ORF">NBR_LOCUS12949</name>
</gene>
<sequence>MWPLVLLLIHLASADLTNVVVVQNFNLKSDVASNVENVPVAKFNCIGETTAKATDPGMWIVVESQPVAVSKKKQISWLIECNAENLTSSISVDGKLDVPLSATSTVIVKTAAKATTTEAPTTTTKATEKPTTKPTPKPTETSVNVTVTVGYIQFQTGQAPVVNKNTQAVVVAVIEGLLLGAILFVFLFKCYRQQKLRATGMYPPPSNFSNPPRSSVYYDNGGTLSYGAGPNARPEIPSYRTPDTQPAVRLDSLSPRPQQQVVTPNLMTVSSPTPNIPPRVSPAPLNYWPDQSQPQPVKNIMDSDM</sequence>
<dbReference type="OMA" id="MYIVTEM"/>
<keyword evidence="2" id="KW-1133">Transmembrane helix</keyword>
<dbReference type="EMBL" id="UYSL01020897">
    <property type="protein sequence ID" value="VDL76538.1"/>
    <property type="molecule type" value="Genomic_DNA"/>
</dbReference>
<evidence type="ECO:0000313" key="4">
    <source>
        <dbReference type="Proteomes" id="UP000271162"/>
    </source>
</evidence>
<feature type="region of interest" description="Disordered" evidence="1">
    <location>
        <begin position="228"/>
        <end position="305"/>
    </location>
</feature>
<dbReference type="AlphaFoldDB" id="A0A0N4Y9G9"/>
<protein>
    <submittedName>
        <fullName evidence="5">Secreted protein</fullName>
    </submittedName>
</protein>
<proteinExistence type="predicted"/>
<accession>A0A0N4Y9G9</accession>
<evidence type="ECO:0000313" key="5">
    <source>
        <dbReference type="WBParaSite" id="NBR_0001294801-mRNA-1"/>
    </source>
</evidence>
<feature type="compositionally biased region" description="Low complexity" evidence="1">
    <location>
        <begin position="132"/>
        <end position="141"/>
    </location>
</feature>
<keyword evidence="4" id="KW-1185">Reference proteome</keyword>
<feature type="compositionally biased region" description="Polar residues" evidence="1">
    <location>
        <begin position="255"/>
        <end position="273"/>
    </location>
</feature>
<evidence type="ECO:0000313" key="3">
    <source>
        <dbReference type="EMBL" id="VDL76538.1"/>
    </source>
</evidence>
<evidence type="ECO:0000256" key="2">
    <source>
        <dbReference type="SAM" id="Phobius"/>
    </source>
</evidence>
<dbReference type="Proteomes" id="UP000271162">
    <property type="component" value="Unassembled WGS sequence"/>
</dbReference>
<feature type="region of interest" description="Disordered" evidence="1">
    <location>
        <begin position="117"/>
        <end position="141"/>
    </location>
</feature>
<organism evidence="5">
    <name type="scientific">Nippostrongylus brasiliensis</name>
    <name type="common">Rat hookworm</name>
    <dbReference type="NCBI Taxonomy" id="27835"/>
    <lineage>
        <taxon>Eukaryota</taxon>
        <taxon>Metazoa</taxon>
        <taxon>Ecdysozoa</taxon>
        <taxon>Nematoda</taxon>
        <taxon>Chromadorea</taxon>
        <taxon>Rhabditida</taxon>
        <taxon>Rhabditina</taxon>
        <taxon>Rhabditomorpha</taxon>
        <taxon>Strongyloidea</taxon>
        <taxon>Heligmosomidae</taxon>
        <taxon>Nippostrongylus</taxon>
    </lineage>
</organism>
<dbReference type="WBParaSite" id="NBR_0001294801-mRNA-1">
    <property type="protein sequence ID" value="NBR_0001294801-mRNA-1"/>
    <property type="gene ID" value="NBR_0001294801"/>
</dbReference>